<evidence type="ECO:0000256" key="5">
    <source>
        <dbReference type="ARBA" id="ARBA00022989"/>
    </source>
</evidence>
<evidence type="ECO:0000256" key="6">
    <source>
        <dbReference type="ARBA" id="ARBA00023002"/>
    </source>
</evidence>
<name>A0A7I4E7Y5_PHYPA</name>
<evidence type="ECO:0000256" key="1">
    <source>
        <dbReference type="ARBA" id="ARBA00004370"/>
    </source>
</evidence>
<keyword evidence="10" id="KW-1185">Reference proteome</keyword>
<reference evidence="9" key="3">
    <citation type="submission" date="2020-12" db="UniProtKB">
        <authorList>
            <consortium name="EnsemblPlants"/>
        </authorList>
    </citation>
    <scope>IDENTIFICATION</scope>
</reference>
<dbReference type="GO" id="GO:0016705">
    <property type="term" value="F:oxidoreductase activity, acting on paired donors, with incorporation or reduction of molecular oxygen"/>
    <property type="evidence" value="ECO:0007669"/>
    <property type="project" value="InterPro"/>
</dbReference>
<proteinExistence type="predicted"/>
<organism evidence="9 10">
    <name type="scientific">Physcomitrium patens</name>
    <name type="common">Spreading-leaved earth moss</name>
    <name type="synonym">Physcomitrella patens</name>
    <dbReference type="NCBI Taxonomy" id="3218"/>
    <lineage>
        <taxon>Eukaryota</taxon>
        <taxon>Viridiplantae</taxon>
        <taxon>Streptophyta</taxon>
        <taxon>Embryophyta</taxon>
        <taxon>Bryophyta</taxon>
        <taxon>Bryophytina</taxon>
        <taxon>Bryopsida</taxon>
        <taxon>Funariidae</taxon>
        <taxon>Funariales</taxon>
        <taxon>Funariaceae</taxon>
        <taxon>Physcomitrium</taxon>
    </lineage>
</organism>
<evidence type="ECO:0008006" key="11">
    <source>
        <dbReference type="Google" id="ProtNLM"/>
    </source>
</evidence>
<dbReference type="InterPro" id="IPR050665">
    <property type="entry name" value="Cytochrome_P450_Monooxygen"/>
</dbReference>
<evidence type="ECO:0000256" key="4">
    <source>
        <dbReference type="ARBA" id="ARBA00022723"/>
    </source>
</evidence>
<dbReference type="SUPFAM" id="SSF48264">
    <property type="entry name" value="Cytochrome P450"/>
    <property type="match status" value="1"/>
</dbReference>
<sequence>MEAVSVNVRNAVAVVVASVIVYSVIKFLRDSVWEPLRLSRIMAKQGVSGPPFRFLLGQYMEMVKFTESFPDVMPINDFANMSPTVTPQNALYYLKYGKMYLYWWGTMTRLAVGDPKFVKELLITNHDSLTRSRIENQFVAEVVGKGLLSQEGEKWTSERRTLGPFFHQKSLEGMVGAMVEGAATELQKWEQEVEKRGGTAELDVEPDLQKISRRIISCTAFGDDFEIGEQICKRQILHSNELWKTFRSAAYWLVPSYRNLPTKGNRSMNLYGSQVDALVRGLINARREAVQKGRQHERVNQLSVINNCKLFYFAGQDTVAKAIVFTVLMLALHPEWQDRCRQEVTEILGDEQDWRACDISHLNVDLQLEGLFIPKGMHIEFSVMAMHQDKDLWGDDVGNEICKWCGKRVYSSTSV</sequence>
<dbReference type="InterPro" id="IPR002401">
    <property type="entry name" value="Cyt_P450_E_grp-I"/>
</dbReference>
<keyword evidence="5" id="KW-1133">Transmembrane helix</keyword>
<dbReference type="EnsemblPlants" id="Pp3c7_3710V3.2">
    <property type="protein sequence ID" value="Pp3c7_3710V3.2"/>
    <property type="gene ID" value="Pp3c7_3710"/>
</dbReference>
<keyword evidence="7" id="KW-0408">Iron</keyword>
<dbReference type="GO" id="GO:0016020">
    <property type="term" value="C:membrane"/>
    <property type="evidence" value="ECO:0007669"/>
    <property type="project" value="UniProtKB-SubCell"/>
</dbReference>
<evidence type="ECO:0000256" key="2">
    <source>
        <dbReference type="ARBA" id="ARBA00022617"/>
    </source>
</evidence>
<dbReference type="Pfam" id="PF00067">
    <property type="entry name" value="p450"/>
    <property type="match status" value="1"/>
</dbReference>
<comment type="subcellular location">
    <subcellularLocation>
        <location evidence="1">Membrane</location>
    </subcellularLocation>
</comment>
<evidence type="ECO:0000313" key="9">
    <source>
        <dbReference type="EnsemblPlants" id="Pp3c7_3710V3.2"/>
    </source>
</evidence>
<keyword evidence="6" id="KW-0560">Oxidoreductase</keyword>
<reference evidence="9 10" key="1">
    <citation type="journal article" date="2008" name="Science">
        <title>The Physcomitrella genome reveals evolutionary insights into the conquest of land by plants.</title>
        <authorList>
            <person name="Rensing S."/>
            <person name="Lang D."/>
            <person name="Zimmer A."/>
            <person name="Terry A."/>
            <person name="Salamov A."/>
            <person name="Shapiro H."/>
            <person name="Nishiyama T."/>
            <person name="Perroud P.-F."/>
            <person name="Lindquist E."/>
            <person name="Kamisugi Y."/>
            <person name="Tanahashi T."/>
            <person name="Sakakibara K."/>
            <person name="Fujita T."/>
            <person name="Oishi K."/>
            <person name="Shin-I T."/>
            <person name="Kuroki Y."/>
            <person name="Toyoda A."/>
            <person name="Suzuki Y."/>
            <person name="Hashimoto A."/>
            <person name="Yamaguchi K."/>
            <person name="Sugano A."/>
            <person name="Kohara Y."/>
            <person name="Fujiyama A."/>
            <person name="Anterola A."/>
            <person name="Aoki S."/>
            <person name="Ashton N."/>
            <person name="Barbazuk W.B."/>
            <person name="Barker E."/>
            <person name="Bennetzen J."/>
            <person name="Bezanilla M."/>
            <person name="Blankenship R."/>
            <person name="Cho S.H."/>
            <person name="Dutcher S."/>
            <person name="Estelle M."/>
            <person name="Fawcett J.A."/>
            <person name="Gundlach H."/>
            <person name="Hanada K."/>
            <person name="Heyl A."/>
            <person name="Hicks K.A."/>
            <person name="Hugh J."/>
            <person name="Lohr M."/>
            <person name="Mayer K."/>
            <person name="Melkozernov A."/>
            <person name="Murata T."/>
            <person name="Nelson D."/>
            <person name="Pils B."/>
            <person name="Prigge M."/>
            <person name="Reiss B."/>
            <person name="Renner T."/>
            <person name="Rombauts S."/>
            <person name="Rushton P."/>
            <person name="Sanderfoot A."/>
            <person name="Schween G."/>
            <person name="Shiu S.-H."/>
            <person name="Stueber K."/>
            <person name="Theodoulou F.L."/>
            <person name="Tu H."/>
            <person name="Van de Peer Y."/>
            <person name="Verrier P.J."/>
            <person name="Waters E."/>
            <person name="Wood A."/>
            <person name="Yang L."/>
            <person name="Cove D."/>
            <person name="Cuming A."/>
            <person name="Hasebe M."/>
            <person name="Lucas S."/>
            <person name="Mishler D.B."/>
            <person name="Reski R."/>
            <person name="Grigoriev I."/>
            <person name="Quatrano R.S."/>
            <person name="Boore J.L."/>
        </authorList>
    </citation>
    <scope>NUCLEOTIDE SEQUENCE [LARGE SCALE GENOMIC DNA]</scope>
    <source>
        <strain evidence="9 10">cv. Gransden 2004</strain>
    </source>
</reference>
<keyword evidence="8" id="KW-0472">Membrane</keyword>
<dbReference type="PRINTS" id="PR00463">
    <property type="entry name" value="EP450I"/>
</dbReference>
<evidence type="ECO:0000256" key="3">
    <source>
        <dbReference type="ARBA" id="ARBA00022692"/>
    </source>
</evidence>
<dbReference type="InterPro" id="IPR036396">
    <property type="entry name" value="Cyt_P450_sf"/>
</dbReference>
<dbReference type="AlphaFoldDB" id="A0A7I4E7Y5"/>
<accession>A0A7I4E7Y5</accession>
<reference evidence="9 10" key="2">
    <citation type="journal article" date="2018" name="Plant J.">
        <title>The Physcomitrella patens chromosome-scale assembly reveals moss genome structure and evolution.</title>
        <authorList>
            <person name="Lang D."/>
            <person name="Ullrich K.K."/>
            <person name="Murat F."/>
            <person name="Fuchs J."/>
            <person name="Jenkins J."/>
            <person name="Haas F.B."/>
            <person name="Piednoel M."/>
            <person name="Gundlach H."/>
            <person name="Van Bel M."/>
            <person name="Meyberg R."/>
            <person name="Vives C."/>
            <person name="Morata J."/>
            <person name="Symeonidi A."/>
            <person name="Hiss M."/>
            <person name="Muchero W."/>
            <person name="Kamisugi Y."/>
            <person name="Saleh O."/>
            <person name="Blanc G."/>
            <person name="Decker E.L."/>
            <person name="van Gessel N."/>
            <person name="Grimwood J."/>
            <person name="Hayes R.D."/>
            <person name="Graham S.W."/>
            <person name="Gunter L.E."/>
            <person name="McDaniel S.F."/>
            <person name="Hoernstein S.N.W."/>
            <person name="Larsson A."/>
            <person name="Li F.W."/>
            <person name="Perroud P.F."/>
            <person name="Phillips J."/>
            <person name="Ranjan P."/>
            <person name="Rokshar D.S."/>
            <person name="Rothfels C.J."/>
            <person name="Schneider L."/>
            <person name="Shu S."/>
            <person name="Stevenson D.W."/>
            <person name="Thummler F."/>
            <person name="Tillich M."/>
            <person name="Villarreal Aguilar J.C."/>
            <person name="Widiez T."/>
            <person name="Wong G.K."/>
            <person name="Wymore A."/>
            <person name="Zhang Y."/>
            <person name="Zimmer A.D."/>
            <person name="Quatrano R.S."/>
            <person name="Mayer K.F.X."/>
            <person name="Goodstein D."/>
            <person name="Casacuberta J.M."/>
            <person name="Vandepoele K."/>
            <person name="Reski R."/>
            <person name="Cuming A.C."/>
            <person name="Tuskan G.A."/>
            <person name="Maumus F."/>
            <person name="Salse J."/>
            <person name="Schmutz J."/>
            <person name="Rensing S.A."/>
        </authorList>
    </citation>
    <scope>NUCLEOTIDE SEQUENCE [LARGE SCALE GENOMIC DNA]</scope>
    <source>
        <strain evidence="9 10">cv. Gransden 2004</strain>
    </source>
</reference>
<dbReference type="GO" id="GO:0005506">
    <property type="term" value="F:iron ion binding"/>
    <property type="evidence" value="ECO:0007669"/>
    <property type="project" value="InterPro"/>
</dbReference>
<dbReference type="GO" id="GO:0020037">
    <property type="term" value="F:heme binding"/>
    <property type="evidence" value="ECO:0007669"/>
    <property type="project" value="InterPro"/>
</dbReference>
<evidence type="ECO:0000313" key="10">
    <source>
        <dbReference type="Proteomes" id="UP000006727"/>
    </source>
</evidence>
<dbReference type="GO" id="GO:0004497">
    <property type="term" value="F:monooxygenase activity"/>
    <property type="evidence" value="ECO:0000318"/>
    <property type="project" value="GO_Central"/>
</dbReference>
<dbReference type="Proteomes" id="UP000006727">
    <property type="component" value="Chromosome 7"/>
</dbReference>
<dbReference type="InParanoid" id="A0A7I4E7Y5"/>
<evidence type="ECO:0000256" key="8">
    <source>
        <dbReference type="ARBA" id="ARBA00023136"/>
    </source>
</evidence>
<keyword evidence="2" id="KW-0349">Heme</keyword>
<dbReference type="Gene3D" id="1.10.630.10">
    <property type="entry name" value="Cytochrome P450"/>
    <property type="match status" value="1"/>
</dbReference>
<dbReference type="PANTHER" id="PTHR24282">
    <property type="entry name" value="CYTOCHROME P450 FAMILY MEMBER"/>
    <property type="match status" value="1"/>
</dbReference>
<dbReference type="FunCoup" id="A0A7I4E7Y5">
    <property type="interactions" value="885"/>
</dbReference>
<dbReference type="InterPro" id="IPR001128">
    <property type="entry name" value="Cyt_P450"/>
</dbReference>
<dbReference type="Gramene" id="Pp3c7_3710V3.2">
    <property type="protein sequence ID" value="Pp3c7_3710V3.2"/>
    <property type="gene ID" value="Pp3c7_3710"/>
</dbReference>
<dbReference type="PANTHER" id="PTHR24282:SF211">
    <property type="entry name" value="CYTOCHROME P450-RELATED"/>
    <property type="match status" value="1"/>
</dbReference>
<dbReference type="EMBL" id="ABEU02000007">
    <property type="status" value="NOT_ANNOTATED_CDS"/>
    <property type="molecule type" value="Genomic_DNA"/>
</dbReference>
<protein>
    <recommendedName>
        <fullName evidence="11">Cytochrome P450</fullName>
    </recommendedName>
</protein>
<keyword evidence="4" id="KW-0479">Metal-binding</keyword>
<keyword evidence="3" id="KW-0812">Transmembrane</keyword>
<evidence type="ECO:0000256" key="7">
    <source>
        <dbReference type="ARBA" id="ARBA00023004"/>
    </source>
</evidence>